<proteinExistence type="inferred from homology"/>
<dbReference type="Gene3D" id="3.30.465.10">
    <property type="match status" value="1"/>
</dbReference>
<organism evidence="7 8">
    <name type="scientific">Streptomyces boluensis</name>
    <dbReference type="NCBI Taxonomy" id="1775135"/>
    <lineage>
        <taxon>Bacteria</taxon>
        <taxon>Bacillati</taxon>
        <taxon>Actinomycetota</taxon>
        <taxon>Actinomycetes</taxon>
        <taxon>Kitasatosporales</taxon>
        <taxon>Streptomycetaceae</taxon>
        <taxon>Streptomyces</taxon>
    </lineage>
</organism>
<evidence type="ECO:0000259" key="6">
    <source>
        <dbReference type="PROSITE" id="PS51387"/>
    </source>
</evidence>
<dbReference type="Pfam" id="PF08031">
    <property type="entry name" value="BBE"/>
    <property type="match status" value="1"/>
</dbReference>
<sequence>MTEIARGERITPEDDRYPSLLEGYNHRFTGSPDYVGLVTSTDEVVTAVEEAVAAGKRIVVRSGGHCFEDFTSSPDVEVLVDLSRMNSVSYDERLAAFAIEGGANLEQVYTELHKGWGVTVPAGTCFEVGVGGHFTAGGYGHLSRRDGLVVDHLYAVEVVTVDASGKARVTIATREPDDPHRDLWWAHTGGGGGNFGIVTRYWMRRPGDRPATAADALPQAPARMLRADVSWSWDTIDAHALTTLLRNYGTWYEQNSAPDSPYKQLWTNLIVTHRSAGGFGMTAVIDADVHDAEGLLTAHLEAVVAGTGVEPTVTREEVDWMGTWLPSYSWPSDPRGRYKNKAGYLRKGFTEHQLDALYRRLSQSDYSNPMACLVLTGFGGEVNAVAPDATAVAQRDCVLKASYSAFWQSAEEDDHHIAWAREFYRDVYAETGGVPVPDEVNDGSYIGYPDVDLASPEWNTSGVGWQALYYKGNYPRLQQVKRRYDPRDVFRHGLSVELPG</sequence>
<dbReference type="InterPro" id="IPR016169">
    <property type="entry name" value="FAD-bd_PCMH_sub2"/>
</dbReference>
<name>A0A964XI88_9ACTN</name>
<dbReference type="Pfam" id="PF01565">
    <property type="entry name" value="FAD_binding_4"/>
    <property type="match status" value="1"/>
</dbReference>
<dbReference type="InterPro" id="IPR016166">
    <property type="entry name" value="FAD-bd_PCMH"/>
</dbReference>
<gene>
    <name evidence="7" type="ORF">GUY60_00650</name>
</gene>
<dbReference type="InterPro" id="IPR006093">
    <property type="entry name" value="Oxy_OxRdtase_FAD_BS"/>
</dbReference>
<dbReference type="RefSeq" id="WP_161692841.1">
    <property type="nucleotide sequence ID" value="NZ_JAAAHS010000002.1"/>
</dbReference>
<keyword evidence="5" id="KW-0560">Oxidoreductase</keyword>
<dbReference type="InterPro" id="IPR050416">
    <property type="entry name" value="FAD-linked_Oxidoreductase"/>
</dbReference>
<dbReference type="PROSITE" id="PS51387">
    <property type="entry name" value="FAD_PCMH"/>
    <property type="match status" value="1"/>
</dbReference>
<feature type="domain" description="FAD-binding PCMH-type" evidence="6">
    <location>
        <begin position="28"/>
        <end position="208"/>
    </location>
</feature>
<evidence type="ECO:0000256" key="2">
    <source>
        <dbReference type="ARBA" id="ARBA00005466"/>
    </source>
</evidence>
<dbReference type="GO" id="GO:0016491">
    <property type="term" value="F:oxidoreductase activity"/>
    <property type="evidence" value="ECO:0007669"/>
    <property type="project" value="UniProtKB-KW"/>
</dbReference>
<evidence type="ECO:0000313" key="8">
    <source>
        <dbReference type="Proteomes" id="UP000598297"/>
    </source>
</evidence>
<dbReference type="SUPFAM" id="SSF56176">
    <property type="entry name" value="FAD-binding/transporter-associated domain-like"/>
    <property type="match status" value="1"/>
</dbReference>
<evidence type="ECO:0000256" key="3">
    <source>
        <dbReference type="ARBA" id="ARBA00022630"/>
    </source>
</evidence>
<keyword evidence="4" id="KW-0274">FAD</keyword>
<evidence type="ECO:0000256" key="5">
    <source>
        <dbReference type="ARBA" id="ARBA00023002"/>
    </source>
</evidence>
<reference evidence="7" key="1">
    <citation type="submission" date="2020-01" db="EMBL/GenBank/DDBJ databases">
        <title>Whole-genome analyses of novel actinobacteria.</title>
        <authorList>
            <person name="Sahin N."/>
        </authorList>
    </citation>
    <scope>NUCLEOTIDE SEQUENCE</scope>
    <source>
        <strain evidence="7">YC537</strain>
    </source>
</reference>
<comment type="caution">
    <text evidence="7">The sequence shown here is derived from an EMBL/GenBank/DDBJ whole genome shotgun (WGS) entry which is preliminary data.</text>
</comment>
<dbReference type="PANTHER" id="PTHR42973">
    <property type="entry name" value="BINDING OXIDOREDUCTASE, PUTATIVE (AFU_ORTHOLOGUE AFUA_1G17690)-RELATED"/>
    <property type="match status" value="1"/>
</dbReference>
<dbReference type="GO" id="GO:0071949">
    <property type="term" value="F:FAD binding"/>
    <property type="evidence" value="ECO:0007669"/>
    <property type="project" value="InterPro"/>
</dbReference>
<dbReference type="Gene3D" id="3.40.462.20">
    <property type="match status" value="1"/>
</dbReference>
<keyword evidence="3" id="KW-0285">Flavoprotein</keyword>
<dbReference type="InterPro" id="IPR012951">
    <property type="entry name" value="BBE"/>
</dbReference>
<protein>
    <submittedName>
        <fullName evidence="7">FAD-binding protein</fullName>
    </submittedName>
</protein>
<evidence type="ECO:0000313" key="7">
    <source>
        <dbReference type="EMBL" id="NBE49959.1"/>
    </source>
</evidence>
<dbReference type="AlphaFoldDB" id="A0A964XI88"/>
<dbReference type="PANTHER" id="PTHR42973:SF39">
    <property type="entry name" value="FAD-BINDING PCMH-TYPE DOMAIN-CONTAINING PROTEIN"/>
    <property type="match status" value="1"/>
</dbReference>
<dbReference type="InterPro" id="IPR006094">
    <property type="entry name" value="Oxid_FAD_bind_N"/>
</dbReference>
<accession>A0A964XI88</accession>
<comment type="similarity">
    <text evidence="2">Belongs to the oxygen-dependent FAD-linked oxidoreductase family.</text>
</comment>
<dbReference type="PROSITE" id="PS00862">
    <property type="entry name" value="OX2_COVAL_FAD"/>
    <property type="match status" value="1"/>
</dbReference>
<dbReference type="EMBL" id="JAAAHS010000002">
    <property type="protein sequence ID" value="NBE49959.1"/>
    <property type="molecule type" value="Genomic_DNA"/>
</dbReference>
<evidence type="ECO:0000256" key="1">
    <source>
        <dbReference type="ARBA" id="ARBA00001974"/>
    </source>
</evidence>
<comment type="cofactor">
    <cofactor evidence="1">
        <name>FAD</name>
        <dbReference type="ChEBI" id="CHEBI:57692"/>
    </cofactor>
</comment>
<dbReference type="OrthoDB" id="545125at2"/>
<keyword evidence="8" id="KW-1185">Reference proteome</keyword>
<evidence type="ECO:0000256" key="4">
    <source>
        <dbReference type="ARBA" id="ARBA00022827"/>
    </source>
</evidence>
<dbReference type="InterPro" id="IPR036318">
    <property type="entry name" value="FAD-bd_PCMH-like_sf"/>
</dbReference>
<dbReference type="Proteomes" id="UP000598297">
    <property type="component" value="Unassembled WGS sequence"/>
</dbReference>